<reference evidence="2 3" key="1">
    <citation type="submission" date="2024-05" db="EMBL/GenBank/DDBJ databases">
        <title>Sinomonas sp. nov., isolated from a waste landfill.</title>
        <authorList>
            <person name="Zhao Y."/>
        </authorList>
    </citation>
    <scope>NUCLEOTIDE SEQUENCE [LARGE SCALE GENOMIC DNA]</scope>
    <source>
        <strain evidence="2 3">CCTCC AB2014300</strain>
    </source>
</reference>
<feature type="transmembrane region" description="Helical" evidence="1">
    <location>
        <begin position="63"/>
        <end position="85"/>
    </location>
</feature>
<evidence type="ECO:0008006" key="4">
    <source>
        <dbReference type="Google" id="ProtNLM"/>
    </source>
</evidence>
<keyword evidence="1" id="KW-1133">Transmembrane helix</keyword>
<name>A0ABU9WYP5_9MICC</name>
<keyword evidence="1" id="KW-0812">Transmembrane</keyword>
<dbReference type="RefSeq" id="WP_345884253.1">
    <property type="nucleotide sequence ID" value="NZ_JBDFRB010000005.1"/>
</dbReference>
<evidence type="ECO:0000313" key="2">
    <source>
        <dbReference type="EMBL" id="MEN2744309.1"/>
    </source>
</evidence>
<sequence length="326" mass="34487">MIATIAVLAPWLLAASRLRAALRRRHDAVFMVALPSALAATANHPTVAAAIERGTGMPGLATLLSGAVIMVGFGLFRSAIVRAVVAEEEQDQILHRGLLQTTASVTVFCVSFVCAALAGSLTPAPGASKLPLDAGAVSDVGVFVFMATMCVFLMAVAAEVCAVCVRYLPDMASGLFRVGFTAVAAGCGLAVVALTAKLLRQVAVLTFIGLEHGPALEAAFDALKAAVAVLLSVGLMLPSLSGRVAQWQVYERYRLVRLHRLWCRTADTRVVIDRVAPLRGAMSPNPRARLHRALVEILDSNLVAESQLLRPRDAELIRKTEGALYA</sequence>
<evidence type="ECO:0000256" key="1">
    <source>
        <dbReference type="SAM" id="Phobius"/>
    </source>
</evidence>
<evidence type="ECO:0000313" key="3">
    <source>
        <dbReference type="Proteomes" id="UP001422074"/>
    </source>
</evidence>
<organism evidence="2 3">
    <name type="scientific">Sinomonas halotolerans</name>
    <dbReference type="NCBI Taxonomy" id="1644133"/>
    <lineage>
        <taxon>Bacteria</taxon>
        <taxon>Bacillati</taxon>
        <taxon>Actinomycetota</taxon>
        <taxon>Actinomycetes</taxon>
        <taxon>Micrococcales</taxon>
        <taxon>Micrococcaceae</taxon>
        <taxon>Sinomonas</taxon>
    </lineage>
</organism>
<keyword evidence="1" id="KW-0472">Membrane</keyword>
<feature type="transmembrane region" description="Helical" evidence="1">
    <location>
        <begin position="97"/>
        <end position="122"/>
    </location>
</feature>
<accession>A0ABU9WYP5</accession>
<keyword evidence="3" id="KW-1185">Reference proteome</keyword>
<feature type="transmembrane region" description="Helical" evidence="1">
    <location>
        <begin position="175"/>
        <end position="198"/>
    </location>
</feature>
<comment type="caution">
    <text evidence="2">The sequence shown here is derived from an EMBL/GenBank/DDBJ whole genome shotgun (WGS) entry which is preliminary data.</text>
</comment>
<feature type="transmembrane region" description="Helical" evidence="1">
    <location>
        <begin position="142"/>
        <end position="168"/>
    </location>
</feature>
<protein>
    <recommendedName>
        <fullName evidence="4">Integral membrane protein</fullName>
    </recommendedName>
</protein>
<dbReference type="EMBL" id="JBDFRB010000005">
    <property type="protein sequence ID" value="MEN2744309.1"/>
    <property type="molecule type" value="Genomic_DNA"/>
</dbReference>
<dbReference type="Proteomes" id="UP001422074">
    <property type="component" value="Unassembled WGS sequence"/>
</dbReference>
<proteinExistence type="predicted"/>
<gene>
    <name evidence="2" type="ORF">ABCQ75_07125</name>
</gene>
<feature type="transmembrane region" description="Helical" evidence="1">
    <location>
        <begin position="218"/>
        <end position="237"/>
    </location>
</feature>